<evidence type="ECO:0000313" key="8">
    <source>
        <dbReference type="EMBL" id="KGX90639.1"/>
    </source>
</evidence>
<feature type="domain" description="Major facilitator superfamily (MFS) profile" evidence="7">
    <location>
        <begin position="1"/>
        <end position="115"/>
    </location>
</feature>
<evidence type="ECO:0000256" key="1">
    <source>
        <dbReference type="ARBA" id="ARBA00004651"/>
    </source>
</evidence>
<protein>
    <recommendedName>
        <fullName evidence="7">Major facilitator superfamily (MFS) profile domain-containing protein</fullName>
    </recommendedName>
</protein>
<name>A0A0A5GF68_9BACI</name>
<feature type="transmembrane region" description="Helical" evidence="6">
    <location>
        <begin position="91"/>
        <end position="111"/>
    </location>
</feature>
<dbReference type="Gene3D" id="1.20.1250.20">
    <property type="entry name" value="MFS general substrate transporter like domains"/>
    <property type="match status" value="1"/>
</dbReference>
<dbReference type="SUPFAM" id="SSF103473">
    <property type="entry name" value="MFS general substrate transporter"/>
    <property type="match status" value="1"/>
</dbReference>
<proteinExistence type="predicted"/>
<dbReference type="PROSITE" id="PS50850">
    <property type="entry name" value="MFS"/>
    <property type="match status" value="1"/>
</dbReference>
<dbReference type="GO" id="GO:0005886">
    <property type="term" value="C:plasma membrane"/>
    <property type="evidence" value="ECO:0007669"/>
    <property type="project" value="UniProtKB-SubCell"/>
</dbReference>
<keyword evidence="5 6" id="KW-0472">Membrane</keyword>
<keyword evidence="4 6" id="KW-1133">Transmembrane helix</keyword>
<keyword evidence="2" id="KW-0813">Transport</keyword>
<dbReference type="AlphaFoldDB" id="A0A0A5GF68"/>
<keyword evidence="3 6" id="KW-0812">Transmembrane</keyword>
<evidence type="ECO:0000256" key="2">
    <source>
        <dbReference type="ARBA" id="ARBA00022448"/>
    </source>
</evidence>
<keyword evidence="9" id="KW-1185">Reference proteome</keyword>
<dbReference type="Proteomes" id="UP000030403">
    <property type="component" value="Unassembled WGS sequence"/>
</dbReference>
<dbReference type="InterPro" id="IPR020846">
    <property type="entry name" value="MFS_dom"/>
</dbReference>
<accession>A0A0A5GF68</accession>
<dbReference type="eggNOG" id="COG2814">
    <property type="taxonomic scope" value="Bacteria"/>
</dbReference>
<comment type="caution">
    <text evidence="8">The sequence shown here is derived from an EMBL/GenBank/DDBJ whole genome shotgun (WGS) entry which is preliminary data.</text>
</comment>
<reference evidence="8 9" key="1">
    <citation type="submission" date="2013-08" db="EMBL/GenBank/DDBJ databases">
        <authorList>
            <person name="Huang J."/>
            <person name="Wang G."/>
        </authorList>
    </citation>
    <scope>NUCLEOTIDE SEQUENCE [LARGE SCALE GENOMIC DNA]</scope>
    <source>
        <strain evidence="8 9">BH030004</strain>
    </source>
</reference>
<gene>
    <name evidence="8" type="ORF">N783_19975</name>
</gene>
<dbReference type="STRING" id="1385511.GCA_000425225_01509"/>
<dbReference type="InterPro" id="IPR036259">
    <property type="entry name" value="MFS_trans_sf"/>
</dbReference>
<organism evidence="8 9">
    <name type="scientific">Pontibacillus marinus BH030004 = DSM 16465</name>
    <dbReference type="NCBI Taxonomy" id="1385511"/>
    <lineage>
        <taxon>Bacteria</taxon>
        <taxon>Bacillati</taxon>
        <taxon>Bacillota</taxon>
        <taxon>Bacilli</taxon>
        <taxon>Bacillales</taxon>
        <taxon>Bacillaceae</taxon>
        <taxon>Pontibacillus</taxon>
    </lineage>
</organism>
<evidence type="ECO:0000256" key="5">
    <source>
        <dbReference type="ARBA" id="ARBA00023136"/>
    </source>
</evidence>
<dbReference type="InterPro" id="IPR011701">
    <property type="entry name" value="MFS"/>
</dbReference>
<dbReference type="Pfam" id="PF07690">
    <property type="entry name" value="MFS_1"/>
    <property type="match status" value="1"/>
</dbReference>
<evidence type="ECO:0000259" key="7">
    <source>
        <dbReference type="PROSITE" id="PS50850"/>
    </source>
</evidence>
<evidence type="ECO:0000313" key="9">
    <source>
        <dbReference type="Proteomes" id="UP000030403"/>
    </source>
</evidence>
<sequence length="116" mass="12363">MKWIILIGSGIAVVSFFFVQDQESLLSYLIFLSVAGTGIGVALPCLDAFITEGIPKEERGTMTAVYSSMRFIGVAAGPPVAALMMKSFPSSLYYTFAGLVLISLVISFIGIKPSKS</sequence>
<evidence type="ECO:0000256" key="6">
    <source>
        <dbReference type="SAM" id="Phobius"/>
    </source>
</evidence>
<dbReference type="GO" id="GO:0022857">
    <property type="term" value="F:transmembrane transporter activity"/>
    <property type="evidence" value="ECO:0007669"/>
    <property type="project" value="InterPro"/>
</dbReference>
<dbReference type="EMBL" id="AVPF01000006">
    <property type="protein sequence ID" value="KGX90639.1"/>
    <property type="molecule type" value="Genomic_DNA"/>
</dbReference>
<evidence type="ECO:0000256" key="3">
    <source>
        <dbReference type="ARBA" id="ARBA00022692"/>
    </source>
</evidence>
<feature type="transmembrane region" description="Helical" evidence="6">
    <location>
        <begin position="29"/>
        <end position="51"/>
    </location>
</feature>
<evidence type="ECO:0000256" key="4">
    <source>
        <dbReference type="ARBA" id="ARBA00022989"/>
    </source>
</evidence>
<comment type="subcellular location">
    <subcellularLocation>
        <location evidence="1">Cell membrane</location>
        <topology evidence="1">Multi-pass membrane protein</topology>
    </subcellularLocation>
</comment>